<evidence type="ECO:0000313" key="9">
    <source>
        <dbReference type="Proteomes" id="UP000245535"/>
    </source>
</evidence>
<dbReference type="Proteomes" id="UP000245535">
    <property type="component" value="Unassembled WGS sequence"/>
</dbReference>
<keyword evidence="9" id="KW-1185">Reference proteome</keyword>
<evidence type="ECO:0000256" key="1">
    <source>
        <dbReference type="ARBA" id="ARBA00004442"/>
    </source>
</evidence>
<keyword evidence="4" id="KW-0472">Membrane</keyword>
<dbReference type="PROSITE" id="PS51257">
    <property type="entry name" value="PROKAR_LIPOPROTEIN"/>
    <property type="match status" value="1"/>
</dbReference>
<evidence type="ECO:0000256" key="2">
    <source>
        <dbReference type="ARBA" id="ARBA00006275"/>
    </source>
</evidence>
<organism evidence="8 9">
    <name type="scientific">Sediminitomix flava</name>
    <dbReference type="NCBI Taxonomy" id="379075"/>
    <lineage>
        <taxon>Bacteria</taxon>
        <taxon>Pseudomonadati</taxon>
        <taxon>Bacteroidota</taxon>
        <taxon>Cytophagia</taxon>
        <taxon>Cytophagales</taxon>
        <taxon>Flammeovirgaceae</taxon>
        <taxon>Sediminitomix</taxon>
    </lineage>
</organism>
<name>A0A315ZH55_SEDFL</name>
<comment type="similarity">
    <text evidence="2">Belongs to the SusD family.</text>
</comment>
<gene>
    <name evidence="8" type="ORF">BC781_101528</name>
</gene>
<protein>
    <submittedName>
        <fullName evidence="8">Putative outer membrane starch-binding protein</fullName>
    </submittedName>
</protein>
<comment type="caution">
    <text evidence="8">The sequence shown here is derived from an EMBL/GenBank/DDBJ whole genome shotgun (WGS) entry which is preliminary data.</text>
</comment>
<dbReference type="GO" id="GO:0009279">
    <property type="term" value="C:cell outer membrane"/>
    <property type="evidence" value="ECO:0007669"/>
    <property type="project" value="UniProtKB-SubCell"/>
</dbReference>
<evidence type="ECO:0000259" key="7">
    <source>
        <dbReference type="Pfam" id="PF14322"/>
    </source>
</evidence>
<dbReference type="Pfam" id="PF14322">
    <property type="entry name" value="SusD-like_3"/>
    <property type="match status" value="1"/>
</dbReference>
<accession>A0A315ZH55</accession>
<dbReference type="CDD" id="cd08977">
    <property type="entry name" value="SusD"/>
    <property type="match status" value="1"/>
</dbReference>
<dbReference type="InterPro" id="IPR033985">
    <property type="entry name" value="SusD-like_N"/>
</dbReference>
<sequence length="517" mass="57754">MKKYIIPILFTCGLSMGTLTSCEDYLETPLNGGVASENFFQNDDHAEMSVTVAYDMLIWHHNQWGWGSPILSKILPSDEGQCGGGGAGDQPGYQTLDDYAFDASNDKVLATWGVNYFGIYRANLAINNIDPESDFRKRLIAEAKALRAYYYMELVSLWGDVPLVLEELIVSEYNQARTPAAEVYQQIEKDLTEAIADLPLKSEYSSADQFRISKGTAQTLLGKAYLFQEKYSEAASTFASVISSGEYQLEMDYATVFSTEGEFGVESILEGSYSNSQAYNWGNFPWGQRAQSNIHTQLMGPRAGAVVDLDMLDGWGFLLPSPKLYDAYEAEGDVVRRSAVIITAQEFIDSDLQAQRDAGVAEDELVTPDFSEFHDFEGFFRAKFGTYLDETSTNGETALNYGSNWRLLRFSDVLLMAAEAYHKSGNDAQALVELNKVRERVSLTPLMGVTGNDLFEAIVKERFLELAFEGQRYVDLKRWGLAERELGDLGYQAKHALWPIPQSELVAATNLTQNPNW</sequence>
<feature type="domain" description="SusD-like N-terminal" evidence="7">
    <location>
        <begin position="102"/>
        <end position="226"/>
    </location>
</feature>
<keyword evidence="3" id="KW-0732">Signal</keyword>
<dbReference type="Gene3D" id="1.25.40.390">
    <property type="match status" value="1"/>
</dbReference>
<keyword evidence="5" id="KW-0998">Cell outer membrane</keyword>
<evidence type="ECO:0000256" key="3">
    <source>
        <dbReference type="ARBA" id="ARBA00022729"/>
    </source>
</evidence>
<reference evidence="8 9" key="1">
    <citation type="submission" date="2018-03" db="EMBL/GenBank/DDBJ databases">
        <title>Genomic Encyclopedia of Archaeal and Bacterial Type Strains, Phase II (KMG-II): from individual species to whole genera.</title>
        <authorList>
            <person name="Goeker M."/>
        </authorList>
    </citation>
    <scope>NUCLEOTIDE SEQUENCE [LARGE SCALE GENOMIC DNA]</scope>
    <source>
        <strain evidence="8 9">DSM 28229</strain>
    </source>
</reference>
<proteinExistence type="inferred from homology"/>
<evidence type="ECO:0000256" key="4">
    <source>
        <dbReference type="ARBA" id="ARBA00023136"/>
    </source>
</evidence>
<dbReference type="SUPFAM" id="SSF48452">
    <property type="entry name" value="TPR-like"/>
    <property type="match status" value="1"/>
</dbReference>
<dbReference type="RefSeq" id="WP_109615690.1">
    <property type="nucleotide sequence ID" value="NZ_QGDO01000001.1"/>
</dbReference>
<dbReference type="InterPro" id="IPR012944">
    <property type="entry name" value="SusD_RagB_dom"/>
</dbReference>
<feature type="domain" description="RagB/SusD" evidence="6">
    <location>
        <begin position="371"/>
        <end position="491"/>
    </location>
</feature>
<evidence type="ECO:0000256" key="5">
    <source>
        <dbReference type="ARBA" id="ARBA00023237"/>
    </source>
</evidence>
<comment type="subcellular location">
    <subcellularLocation>
        <location evidence="1">Cell outer membrane</location>
    </subcellularLocation>
</comment>
<evidence type="ECO:0000313" key="8">
    <source>
        <dbReference type="EMBL" id="PWJ44178.1"/>
    </source>
</evidence>
<dbReference type="OrthoDB" id="9792139at2"/>
<dbReference type="EMBL" id="QGDO01000001">
    <property type="protein sequence ID" value="PWJ44178.1"/>
    <property type="molecule type" value="Genomic_DNA"/>
</dbReference>
<dbReference type="Pfam" id="PF07980">
    <property type="entry name" value="SusD_RagB"/>
    <property type="match status" value="1"/>
</dbReference>
<dbReference type="AlphaFoldDB" id="A0A315ZH55"/>
<evidence type="ECO:0000259" key="6">
    <source>
        <dbReference type="Pfam" id="PF07980"/>
    </source>
</evidence>
<dbReference type="InterPro" id="IPR011990">
    <property type="entry name" value="TPR-like_helical_dom_sf"/>
</dbReference>